<dbReference type="EMBL" id="JBHSMI010000009">
    <property type="protein sequence ID" value="MFC5402055.1"/>
    <property type="molecule type" value="Genomic_DNA"/>
</dbReference>
<dbReference type="InterPro" id="IPR013486">
    <property type="entry name" value="SpoIID/LytB"/>
</dbReference>
<organism evidence="3 4">
    <name type="scientific">Cohnella soli</name>
    <dbReference type="NCBI Taxonomy" id="425005"/>
    <lineage>
        <taxon>Bacteria</taxon>
        <taxon>Bacillati</taxon>
        <taxon>Bacillota</taxon>
        <taxon>Bacilli</taxon>
        <taxon>Bacillales</taxon>
        <taxon>Paenibacillaceae</taxon>
        <taxon>Cohnella</taxon>
    </lineage>
</organism>
<reference evidence="4" key="1">
    <citation type="journal article" date="2019" name="Int. J. Syst. Evol. Microbiol.">
        <title>The Global Catalogue of Microorganisms (GCM) 10K type strain sequencing project: providing services to taxonomists for standard genome sequencing and annotation.</title>
        <authorList>
            <consortium name="The Broad Institute Genomics Platform"/>
            <consortium name="The Broad Institute Genome Sequencing Center for Infectious Disease"/>
            <person name="Wu L."/>
            <person name="Ma J."/>
        </authorList>
    </citation>
    <scope>NUCLEOTIDE SEQUENCE [LARGE SCALE GENOMIC DNA]</scope>
    <source>
        <strain evidence="4">CGMCC 1.18575</strain>
    </source>
</reference>
<keyword evidence="1" id="KW-0732">Signal</keyword>
<evidence type="ECO:0000313" key="3">
    <source>
        <dbReference type="EMBL" id="MFC5402055.1"/>
    </source>
</evidence>
<dbReference type="InterPro" id="IPR007730">
    <property type="entry name" value="SPOR-like_dom"/>
</dbReference>
<dbReference type="NCBIfam" id="TIGR02669">
    <property type="entry name" value="SpoIID_LytB"/>
    <property type="match status" value="1"/>
</dbReference>
<dbReference type="RefSeq" id="WP_378130140.1">
    <property type="nucleotide sequence ID" value="NZ_JBHSMI010000009.1"/>
</dbReference>
<keyword evidence="4" id="KW-1185">Reference proteome</keyword>
<accession>A0ABW0HLJ0</accession>
<sequence length="711" mass="73617">MIVHNNRRYYRLAFLLLLVAAVATGSTRAVVHAAVKVPDTIRVALFLNLTSKYQALTSVATLQAAGGMNIVWRDPQFSVAADSVAAGQAARFSMDGYRALLLETTDVTAALAVLKKVQASSSAAFITQLQKSGKTVYQVQEGVYATAATASSALTKWTNAGVASGVQTLLSARVVGPWAVEAGPYASLADAKAAAATIGAAGLDAFAALKPQNGAMTYVVRVGQEASSAQLQSIQQSVSATGATGARIPAATEPYAAIRMDVTYNGSANKAIPLYAISSGAGAVLRADPAGAGGIQLVERSKRTYRGSMEMSVLNQSLAVVNDVPFEQYLYSVVGAEIGSSWPLEAQKAQAVAARTYALSSGVGFQIASVVDTTLSQVYSGIGSENANSTAGVDQTKGEILSSGGRAISAVFSSNSGGITADNLTEIWGNDSTNFAVAAPSPDEGPQKGLLNWYYVALPTGQTGFVRSDLVAASGQKHISGANLLNVKGDGVAVRNKPQASTAEPIARVGSGTVLVQLGVVPEYTEYSWIEAPMTPEQLLTALNKRAKSPISGPLLTLEVTKRGPSGRATEVSANGVPVNVGVGDNLRGALGGNGTSLKSTLFTLEETGRYTIVGKDGATIEVPRQQGSIQVIGADGSVKQLQGPNLFIMDGSGSLRAATTTPQFVFTGKGFGHGLGMSQWGARGLAEQGYDYQSILLYYYKNVTIEKGAS</sequence>
<dbReference type="InterPro" id="IPR013693">
    <property type="entry name" value="SpoIID/LytB_N"/>
</dbReference>
<dbReference type="Pfam" id="PF08486">
    <property type="entry name" value="SpoIID"/>
    <property type="match status" value="1"/>
</dbReference>
<dbReference type="InterPro" id="IPR051922">
    <property type="entry name" value="Bact_Sporulation_Assoc"/>
</dbReference>
<evidence type="ECO:0000313" key="4">
    <source>
        <dbReference type="Proteomes" id="UP001596113"/>
    </source>
</evidence>
<evidence type="ECO:0000259" key="2">
    <source>
        <dbReference type="PROSITE" id="PS51724"/>
    </source>
</evidence>
<dbReference type="SUPFAM" id="SSF110997">
    <property type="entry name" value="Sporulation related repeat"/>
    <property type="match status" value="1"/>
</dbReference>
<gene>
    <name evidence="3" type="ORF">ACFPOF_04830</name>
</gene>
<name>A0ABW0HLJ0_9BACL</name>
<dbReference type="Gene3D" id="3.30.70.1070">
    <property type="entry name" value="Sporulation related repeat"/>
    <property type="match status" value="1"/>
</dbReference>
<dbReference type="Proteomes" id="UP001596113">
    <property type="component" value="Unassembled WGS sequence"/>
</dbReference>
<feature type="domain" description="SPOR" evidence="2">
    <location>
        <begin position="172"/>
        <end position="253"/>
    </location>
</feature>
<dbReference type="PROSITE" id="PS51724">
    <property type="entry name" value="SPOR"/>
    <property type="match status" value="1"/>
</dbReference>
<dbReference type="Pfam" id="PF05036">
    <property type="entry name" value="SPOR"/>
    <property type="match status" value="1"/>
</dbReference>
<comment type="caution">
    <text evidence="3">The sequence shown here is derived from an EMBL/GenBank/DDBJ whole genome shotgun (WGS) entry which is preliminary data.</text>
</comment>
<dbReference type="PANTHER" id="PTHR30032:SF4">
    <property type="entry name" value="AMIDASE ENHANCER"/>
    <property type="match status" value="1"/>
</dbReference>
<evidence type="ECO:0000256" key="1">
    <source>
        <dbReference type="SAM" id="SignalP"/>
    </source>
</evidence>
<protein>
    <submittedName>
        <fullName evidence="3">SpoIID/LytB domain-containing protein</fullName>
    </submittedName>
</protein>
<proteinExistence type="predicted"/>
<feature type="chain" id="PRO_5046085532" evidence="1">
    <location>
        <begin position="34"/>
        <end position="711"/>
    </location>
</feature>
<dbReference type="PANTHER" id="PTHR30032">
    <property type="entry name" value="N-ACETYLMURAMOYL-L-ALANINE AMIDASE-RELATED"/>
    <property type="match status" value="1"/>
</dbReference>
<dbReference type="InterPro" id="IPR036680">
    <property type="entry name" value="SPOR-like_sf"/>
</dbReference>
<feature type="signal peptide" evidence="1">
    <location>
        <begin position="1"/>
        <end position="33"/>
    </location>
</feature>